<evidence type="ECO:0000256" key="1">
    <source>
        <dbReference type="SAM" id="Phobius"/>
    </source>
</evidence>
<sequence>MVVRNPPINPITSLQSTVFLLFFLTYTTFRGRKPCSRKPGRPDPGQRARGKLINPLALIFFKAEAECEMIRQAGDHSRKWLKNDMIP</sequence>
<evidence type="ECO:0000313" key="3">
    <source>
        <dbReference type="Proteomes" id="UP000001933"/>
    </source>
</evidence>
<dbReference type="InParanoid" id="Q2LYB6"/>
<evidence type="ECO:0000313" key="2">
    <source>
        <dbReference type="EMBL" id="ABC75903.1"/>
    </source>
</evidence>
<gene>
    <name evidence="2" type="ORF">SYN_03228</name>
</gene>
<dbReference type="Proteomes" id="UP000001933">
    <property type="component" value="Chromosome"/>
</dbReference>
<keyword evidence="1" id="KW-0472">Membrane</keyword>
<accession>Q2LYB6</accession>
<name>Q2LYB6_SYNAS</name>
<keyword evidence="1" id="KW-1133">Transmembrane helix</keyword>
<feature type="transmembrane region" description="Helical" evidence="1">
    <location>
        <begin position="12"/>
        <end position="29"/>
    </location>
</feature>
<dbReference type="HOGENOM" id="CLU_2482155_0_0_7"/>
<dbReference type="STRING" id="56780.SYN_03228"/>
<dbReference type="AlphaFoldDB" id="Q2LYB6"/>
<reference evidence="2 3" key="1">
    <citation type="journal article" date="2007" name="Proc. Natl. Acad. Sci. U.S.A.">
        <title>The genome of Syntrophus aciditrophicus: life at the thermodynamic limit of microbial growth.</title>
        <authorList>
            <person name="McInerney M.J."/>
            <person name="Rohlin L."/>
            <person name="Mouttaki H."/>
            <person name="Kim U."/>
            <person name="Krupp R.S."/>
            <person name="Rios-Hernandez L."/>
            <person name="Sieber J."/>
            <person name="Struchtemeyer C.G."/>
            <person name="Bhattacharyya A."/>
            <person name="Campbell J.W."/>
            <person name="Gunsalus R.P."/>
        </authorList>
    </citation>
    <scope>NUCLEOTIDE SEQUENCE [LARGE SCALE GENOMIC DNA]</scope>
    <source>
        <strain evidence="2 3">SB</strain>
    </source>
</reference>
<keyword evidence="1" id="KW-0812">Transmembrane</keyword>
<dbReference type="EMBL" id="CP000252">
    <property type="protein sequence ID" value="ABC75903.1"/>
    <property type="molecule type" value="Genomic_DNA"/>
</dbReference>
<proteinExistence type="predicted"/>
<dbReference type="KEGG" id="sat:SYN_03228"/>
<organism evidence="2 3">
    <name type="scientific">Syntrophus aciditrophicus (strain SB)</name>
    <dbReference type="NCBI Taxonomy" id="56780"/>
    <lineage>
        <taxon>Bacteria</taxon>
        <taxon>Pseudomonadati</taxon>
        <taxon>Thermodesulfobacteriota</taxon>
        <taxon>Syntrophia</taxon>
        <taxon>Syntrophales</taxon>
        <taxon>Syntrophaceae</taxon>
        <taxon>Syntrophus</taxon>
    </lineage>
</organism>
<protein>
    <submittedName>
        <fullName evidence="2">Hypothetical membrane protein</fullName>
    </submittedName>
</protein>
<keyword evidence="3" id="KW-1185">Reference proteome</keyword>